<dbReference type="Proteomes" id="UP000000305">
    <property type="component" value="Unassembled WGS sequence"/>
</dbReference>
<dbReference type="KEGG" id="dpx:DAPPUDRAFT_261559"/>
<gene>
    <name evidence="2" type="ORF">DAPPUDRAFT_261559</name>
</gene>
<dbReference type="AlphaFoldDB" id="E9HL76"/>
<sequence>MDILVTKLPSEVQSRWGRQIVKNHPVSQTLQDFASWFSKFVKGKAQSGFSDTNHASKTEKRIKTGPAARQQIRFFTDYKRSHASSDLRRIIIFKNEDGAASGGAFKEAYLPPMQRRPPPGRVQDFR</sequence>
<dbReference type="InParanoid" id="E9HL76"/>
<keyword evidence="3" id="KW-1185">Reference proteome</keyword>
<evidence type="ECO:0000256" key="1">
    <source>
        <dbReference type="SAM" id="MobiDB-lite"/>
    </source>
</evidence>
<evidence type="ECO:0000313" key="2">
    <source>
        <dbReference type="EMBL" id="EFX67510.1"/>
    </source>
</evidence>
<protein>
    <submittedName>
        <fullName evidence="2">Uncharacterized protein</fullName>
    </submittedName>
</protein>
<organism evidence="2 3">
    <name type="scientific">Daphnia pulex</name>
    <name type="common">Water flea</name>
    <dbReference type="NCBI Taxonomy" id="6669"/>
    <lineage>
        <taxon>Eukaryota</taxon>
        <taxon>Metazoa</taxon>
        <taxon>Ecdysozoa</taxon>
        <taxon>Arthropoda</taxon>
        <taxon>Crustacea</taxon>
        <taxon>Branchiopoda</taxon>
        <taxon>Diplostraca</taxon>
        <taxon>Cladocera</taxon>
        <taxon>Anomopoda</taxon>
        <taxon>Daphniidae</taxon>
        <taxon>Daphnia</taxon>
    </lineage>
</organism>
<dbReference type="HOGENOM" id="CLU_1983782_0_0_1"/>
<name>E9HL76_DAPPU</name>
<proteinExistence type="predicted"/>
<dbReference type="EMBL" id="GL732676">
    <property type="protein sequence ID" value="EFX67510.1"/>
    <property type="molecule type" value="Genomic_DNA"/>
</dbReference>
<feature type="region of interest" description="Disordered" evidence="1">
    <location>
        <begin position="102"/>
        <end position="126"/>
    </location>
</feature>
<feature type="region of interest" description="Disordered" evidence="1">
    <location>
        <begin position="46"/>
        <end position="66"/>
    </location>
</feature>
<evidence type="ECO:0000313" key="3">
    <source>
        <dbReference type="Proteomes" id="UP000000305"/>
    </source>
</evidence>
<accession>E9HL76</accession>
<reference evidence="2 3" key="1">
    <citation type="journal article" date="2011" name="Science">
        <title>The ecoresponsive genome of Daphnia pulex.</title>
        <authorList>
            <person name="Colbourne J.K."/>
            <person name="Pfrender M.E."/>
            <person name="Gilbert D."/>
            <person name="Thomas W.K."/>
            <person name="Tucker A."/>
            <person name="Oakley T.H."/>
            <person name="Tokishita S."/>
            <person name="Aerts A."/>
            <person name="Arnold G.J."/>
            <person name="Basu M.K."/>
            <person name="Bauer D.J."/>
            <person name="Caceres C.E."/>
            <person name="Carmel L."/>
            <person name="Casola C."/>
            <person name="Choi J.H."/>
            <person name="Detter J.C."/>
            <person name="Dong Q."/>
            <person name="Dusheyko S."/>
            <person name="Eads B.D."/>
            <person name="Frohlich T."/>
            <person name="Geiler-Samerotte K.A."/>
            <person name="Gerlach D."/>
            <person name="Hatcher P."/>
            <person name="Jogdeo S."/>
            <person name="Krijgsveld J."/>
            <person name="Kriventseva E.V."/>
            <person name="Kultz D."/>
            <person name="Laforsch C."/>
            <person name="Lindquist E."/>
            <person name="Lopez J."/>
            <person name="Manak J.R."/>
            <person name="Muller J."/>
            <person name="Pangilinan J."/>
            <person name="Patwardhan R.P."/>
            <person name="Pitluck S."/>
            <person name="Pritham E.J."/>
            <person name="Rechtsteiner A."/>
            <person name="Rho M."/>
            <person name="Rogozin I.B."/>
            <person name="Sakarya O."/>
            <person name="Salamov A."/>
            <person name="Schaack S."/>
            <person name="Shapiro H."/>
            <person name="Shiga Y."/>
            <person name="Skalitzky C."/>
            <person name="Smith Z."/>
            <person name="Souvorov A."/>
            <person name="Sung W."/>
            <person name="Tang Z."/>
            <person name="Tsuchiya D."/>
            <person name="Tu H."/>
            <person name="Vos H."/>
            <person name="Wang M."/>
            <person name="Wolf Y.I."/>
            <person name="Yamagata H."/>
            <person name="Yamada T."/>
            <person name="Ye Y."/>
            <person name="Shaw J.R."/>
            <person name="Andrews J."/>
            <person name="Crease T.J."/>
            <person name="Tang H."/>
            <person name="Lucas S.M."/>
            <person name="Robertson H.M."/>
            <person name="Bork P."/>
            <person name="Koonin E.V."/>
            <person name="Zdobnov E.M."/>
            <person name="Grigoriev I.V."/>
            <person name="Lynch M."/>
            <person name="Boore J.L."/>
        </authorList>
    </citation>
    <scope>NUCLEOTIDE SEQUENCE [LARGE SCALE GENOMIC DNA]</scope>
</reference>